<organism evidence="1 2">
    <name type="scientific">Deinococcus depolymerans</name>
    <dbReference type="NCBI Taxonomy" id="392408"/>
    <lineage>
        <taxon>Bacteria</taxon>
        <taxon>Thermotogati</taxon>
        <taxon>Deinococcota</taxon>
        <taxon>Deinococci</taxon>
        <taxon>Deinococcales</taxon>
        <taxon>Deinococcaceae</taxon>
        <taxon>Deinococcus</taxon>
    </lineage>
</organism>
<reference evidence="1 2" key="1">
    <citation type="journal article" date="2019" name="Int. J. Syst. Evol. Microbiol.">
        <title>The Global Catalogue of Microorganisms (GCM) 10K type strain sequencing project: providing services to taxonomists for standard genome sequencing and annotation.</title>
        <authorList>
            <consortium name="The Broad Institute Genomics Platform"/>
            <consortium name="The Broad Institute Genome Sequencing Center for Infectious Disease"/>
            <person name="Wu L."/>
            <person name="Ma J."/>
        </authorList>
    </citation>
    <scope>NUCLEOTIDE SEQUENCE [LARGE SCALE GENOMIC DNA]</scope>
    <source>
        <strain evidence="1 2">JCM 14368</strain>
    </source>
</reference>
<name>A0ABN1CE13_9DEIO</name>
<evidence type="ECO:0000313" key="1">
    <source>
        <dbReference type="EMBL" id="GAA0517300.1"/>
    </source>
</evidence>
<evidence type="ECO:0008006" key="3">
    <source>
        <dbReference type="Google" id="ProtNLM"/>
    </source>
</evidence>
<accession>A0ABN1CE13</accession>
<gene>
    <name evidence="1" type="ORF">GCM10008937_26010</name>
</gene>
<dbReference type="EMBL" id="BAAADB010000029">
    <property type="protein sequence ID" value="GAA0517300.1"/>
    <property type="molecule type" value="Genomic_DNA"/>
</dbReference>
<proteinExistence type="predicted"/>
<dbReference type="Proteomes" id="UP001500191">
    <property type="component" value="Unassembled WGS sequence"/>
</dbReference>
<keyword evidence="2" id="KW-1185">Reference proteome</keyword>
<comment type="caution">
    <text evidence="1">The sequence shown here is derived from an EMBL/GenBank/DDBJ whole genome shotgun (WGS) entry which is preliminary data.</text>
</comment>
<sequence length="137" mass="15725">MLRGMNDMPTSVVNPSPQQALQAFLTHWQGQEYRAMALAMPARVFPSGRRSVRQVRRVYPGSLREFSILAARDTDPAATNIDVQLLWRERGGLEMGRVRYRMVYVNEHDQPIARHHEGGVWKPFATYTLPVPRPLRA</sequence>
<evidence type="ECO:0000313" key="2">
    <source>
        <dbReference type="Proteomes" id="UP001500191"/>
    </source>
</evidence>
<protein>
    <recommendedName>
        <fullName evidence="3">DUF4440 domain-containing protein</fullName>
    </recommendedName>
</protein>